<comment type="caution">
    <text evidence="1">The sequence shown here is derived from an EMBL/GenBank/DDBJ whole genome shotgun (WGS) entry which is preliminary data.</text>
</comment>
<protein>
    <recommendedName>
        <fullName evidence="3">MORN repeat variant</fullName>
    </recommendedName>
</protein>
<gene>
    <name evidence="1" type="ORF">IAA54_03815</name>
</gene>
<reference evidence="1" key="1">
    <citation type="submission" date="2020-10" db="EMBL/GenBank/DDBJ databases">
        <authorList>
            <person name="Gilroy R."/>
        </authorList>
    </citation>
    <scope>NUCLEOTIDE SEQUENCE</scope>
    <source>
        <strain evidence="1">ChiSjej1B19-7085</strain>
    </source>
</reference>
<dbReference type="Proteomes" id="UP000886785">
    <property type="component" value="Unassembled WGS sequence"/>
</dbReference>
<sequence>MAEKVLIDDLETSDEDIFLGVTYRGKPFTGTAVDESDGYAEYHYLDGSGHGRCFSRYPDGQMEDEFFLDHGKLLSETCWYGDGSVKSRFTSDPLLHQDFLPDGTLIREETAGYLKTWYDSGALKQDFSYSDLKMTCYAPDGTWIARQNGQHSNRGEIIFVMERSSFQFNDPFLRTHYLELLEDPDFYPFFLRWLPEPPKHPPARRDWLPKFPRKYEAPLWVREVVCAMISSENLSIKNDGISLAEAYAVQEARPLLRQCLGCRQIPLPAYYRGGSGCSLTIAQRASAALRNIPPQHSGQP</sequence>
<dbReference type="AlphaFoldDB" id="A0A9D1DPU1"/>
<name>A0A9D1DPU1_9FIRM</name>
<proteinExistence type="predicted"/>
<evidence type="ECO:0000313" key="1">
    <source>
        <dbReference type="EMBL" id="HIR56771.1"/>
    </source>
</evidence>
<reference evidence="1" key="2">
    <citation type="journal article" date="2021" name="PeerJ">
        <title>Extensive microbial diversity within the chicken gut microbiome revealed by metagenomics and culture.</title>
        <authorList>
            <person name="Gilroy R."/>
            <person name="Ravi A."/>
            <person name="Getino M."/>
            <person name="Pursley I."/>
            <person name="Horton D.L."/>
            <person name="Alikhan N.F."/>
            <person name="Baker D."/>
            <person name="Gharbi K."/>
            <person name="Hall N."/>
            <person name="Watson M."/>
            <person name="Adriaenssens E.M."/>
            <person name="Foster-Nyarko E."/>
            <person name="Jarju S."/>
            <person name="Secka A."/>
            <person name="Antonio M."/>
            <person name="Oren A."/>
            <person name="Chaudhuri R.R."/>
            <person name="La Ragione R."/>
            <person name="Hildebrand F."/>
            <person name="Pallen M.J."/>
        </authorList>
    </citation>
    <scope>NUCLEOTIDE SEQUENCE</scope>
    <source>
        <strain evidence="1">ChiSjej1B19-7085</strain>
    </source>
</reference>
<organism evidence="1 2">
    <name type="scientific">Candidatus Gallacutalibacter pullicola</name>
    <dbReference type="NCBI Taxonomy" id="2840830"/>
    <lineage>
        <taxon>Bacteria</taxon>
        <taxon>Bacillati</taxon>
        <taxon>Bacillota</taxon>
        <taxon>Clostridia</taxon>
        <taxon>Eubacteriales</taxon>
        <taxon>Candidatus Gallacutalibacter</taxon>
    </lineage>
</organism>
<evidence type="ECO:0000313" key="2">
    <source>
        <dbReference type="Proteomes" id="UP000886785"/>
    </source>
</evidence>
<evidence type="ECO:0008006" key="3">
    <source>
        <dbReference type="Google" id="ProtNLM"/>
    </source>
</evidence>
<accession>A0A9D1DPU1</accession>
<dbReference type="EMBL" id="DVHF01000043">
    <property type="protein sequence ID" value="HIR56771.1"/>
    <property type="molecule type" value="Genomic_DNA"/>
</dbReference>